<evidence type="ECO:0000313" key="1">
    <source>
        <dbReference type="EMBL" id="KER32628.1"/>
    </source>
</evidence>
<dbReference type="EMBL" id="KL596632">
    <property type="protein sequence ID" value="KER32628.1"/>
    <property type="molecule type" value="Genomic_DNA"/>
</dbReference>
<dbReference type="Proteomes" id="UP000054324">
    <property type="component" value="Unassembled WGS sequence"/>
</dbReference>
<accession>A0A074ZYU7</accession>
<organism evidence="1 2">
    <name type="scientific">Opisthorchis viverrini</name>
    <name type="common">Southeast Asian liver fluke</name>
    <dbReference type="NCBI Taxonomy" id="6198"/>
    <lineage>
        <taxon>Eukaryota</taxon>
        <taxon>Metazoa</taxon>
        <taxon>Spiralia</taxon>
        <taxon>Lophotrochozoa</taxon>
        <taxon>Platyhelminthes</taxon>
        <taxon>Trematoda</taxon>
        <taxon>Digenea</taxon>
        <taxon>Opisthorchiida</taxon>
        <taxon>Opisthorchiata</taxon>
        <taxon>Opisthorchiidae</taxon>
        <taxon>Opisthorchis</taxon>
    </lineage>
</organism>
<evidence type="ECO:0000313" key="2">
    <source>
        <dbReference type="Proteomes" id="UP000054324"/>
    </source>
</evidence>
<sequence>MYFAYWRNIASYTTLSSLVSDGQRSMNTLTSQLSRVGNSRLPRWAPPVETNQRYRLDESWSALFQLHGFVRSSVSSLLSFQLIPDTPMGKPHWELWPVQMHEGLLAALQTGSH</sequence>
<dbReference type="CTD" id="20315504"/>
<name>A0A074ZYU7_OPIVI</name>
<protein>
    <submittedName>
        <fullName evidence="1">Uncharacterized protein</fullName>
    </submittedName>
</protein>
<dbReference type="GeneID" id="20315504"/>
<dbReference type="AlphaFoldDB" id="A0A074ZYU7"/>
<gene>
    <name evidence="1" type="ORF">T265_01316</name>
</gene>
<proteinExistence type="predicted"/>
<dbReference type="RefSeq" id="XP_009163586.1">
    <property type="nucleotide sequence ID" value="XM_009165322.1"/>
</dbReference>
<keyword evidence="2" id="KW-1185">Reference proteome</keyword>
<dbReference type="KEGG" id="ovi:T265_01316"/>
<reference evidence="1 2" key="1">
    <citation type="submission" date="2013-11" db="EMBL/GenBank/DDBJ databases">
        <title>Opisthorchis viverrini - life in the bile duct.</title>
        <authorList>
            <person name="Young N.D."/>
            <person name="Nagarajan N."/>
            <person name="Lin S.J."/>
            <person name="Korhonen P.K."/>
            <person name="Jex A.R."/>
            <person name="Hall R.S."/>
            <person name="Safavi-Hemami H."/>
            <person name="Kaewkong W."/>
            <person name="Bertrand D."/>
            <person name="Gao S."/>
            <person name="Seet Q."/>
            <person name="Wongkham S."/>
            <person name="Teh B.T."/>
            <person name="Wongkham C."/>
            <person name="Intapan P.M."/>
            <person name="Maleewong W."/>
            <person name="Yang X."/>
            <person name="Hu M."/>
            <person name="Wang Z."/>
            <person name="Hofmann A."/>
            <person name="Sternberg P.W."/>
            <person name="Tan P."/>
            <person name="Wang J."/>
            <person name="Gasser R.B."/>
        </authorList>
    </citation>
    <scope>NUCLEOTIDE SEQUENCE [LARGE SCALE GENOMIC DNA]</scope>
</reference>